<proteinExistence type="predicted"/>
<dbReference type="InterPro" id="IPR029787">
    <property type="entry name" value="Nucleotide_cyclase"/>
</dbReference>
<dbReference type="PROSITE" id="PS50885">
    <property type="entry name" value="HAMP"/>
    <property type="match status" value="1"/>
</dbReference>
<dbReference type="InterPro" id="IPR050469">
    <property type="entry name" value="Diguanylate_Cyclase"/>
</dbReference>
<keyword evidence="4" id="KW-0812">Transmembrane</keyword>
<gene>
    <name evidence="7" type="ORF">LHA26_05820</name>
</gene>
<evidence type="ECO:0000256" key="4">
    <source>
        <dbReference type="SAM" id="Phobius"/>
    </source>
</evidence>
<dbReference type="EMBL" id="CP084930">
    <property type="protein sequence ID" value="USI73981.1"/>
    <property type="molecule type" value="Genomic_DNA"/>
</dbReference>
<feature type="region of interest" description="Disordered" evidence="3">
    <location>
        <begin position="285"/>
        <end position="309"/>
    </location>
</feature>
<evidence type="ECO:0000259" key="6">
    <source>
        <dbReference type="PROSITE" id="PS50887"/>
    </source>
</evidence>
<dbReference type="PANTHER" id="PTHR45138">
    <property type="entry name" value="REGULATORY COMPONENTS OF SENSORY TRANSDUCTION SYSTEM"/>
    <property type="match status" value="1"/>
</dbReference>
<feature type="transmembrane region" description="Helical" evidence="4">
    <location>
        <begin position="46"/>
        <end position="72"/>
    </location>
</feature>
<dbReference type="Gene3D" id="3.30.70.270">
    <property type="match status" value="1"/>
</dbReference>
<feature type="domain" description="HAMP" evidence="5">
    <location>
        <begin position="68"/>
        <end position="120"/>
    </location>
</feature>
<comment type="catalytic activity">
    <reaction evidence="2">
        <text>2 GTP = 3',3'-c-di-GMP + 2 diphosphate</text>
        <dbReference type="Rhea" id="RHEA:24898"/>
        <dbReference type="ChEBI" id="CHEBI:33019"/>
        <dbReference type="ChEBI" id="CHEBI:37565"/>
        <dbReference type="ChEBI" id="CHEBI:58805"/>
        <dbReference type="EC" id="2.7.7.65"/>
    </reaction>
</comment>
<protein>
    <recommendedName>
        <fullName evidence="1">diguanylate cyclase</fullName>
        <ecNumber evidence="1">2.7.7.65</ecNumber>
    </recommendedName>
</protein>
<dbReference type="NCBIfam" id="TIGR00254">
    <property type="entry name" value="GGDEF"/>
    <property type="match status" value="1"/>
</dbReference>
<dbReference type="PANTHER" id="PTHR45138:SF9">
    <property type="entry name" value="DIGUANYLATE CYCLASE DGCM-RELATED"/>
    <property type="match status" value="1"/>
</dbReference>
<dbReference type="SMART" id="SM00267">
    <property type="entry name" value="GGDEF"/>
    <property type="match status" value="1"/>
</dbReference>
<dbReference type="RefSeq" id="WP_252167788.1">
    <property type="nucleotide sequence ID" value="NZ_CP084930.1"/>
</dbReference>
<evidence type="ECO:0000259" key="5">
    <source>
        <dbReference type="PROSITE" id="PS50885"/>
    </source>
</evidence>
<dbReference type="InterPro" id="IPR043128">
    <property type="entry name" value="Rev_trsase/Diguanyl_cyclase"/>
</dbReference>
<evidence type="ECO:0000313" key="7">
    <source>
        <dbReference type="EMBL" id="USI73981.1"/>
    </source>
</evidence>
<organism evidence="7 8">
    <name type="scientific">Sphingomonas morindae</name>
    <dbReference type="NCBI Taxonomy" id="1541170"/>
    <lineage>
        <taxon>Bacteria</taxon>
        <taxon>Pseudomonadati</taxon>
        <taxon>Pseudomonadota</taxon>
        <taxon>Alphaproteobacteria</taxon>
        <taxon>Sphingomonadales</taxon>
        <taxon>Sphingomonadaceae</taxon>
        <taxon>Sphingomonas</taxon>
    </lineage>
</organism>
<dbReference type="EC" id="2.7.7.65" evidence="1"/>
<keyword evidence="4" id="KW-1133">Transmembrane helix</keyword>
<dbReference type="PROSITE" id="PS50887">
    <property type="entry name" value="GGDEF"/>
    <property type="match status" value="1"/>
</dbReference>
<accession>A0ABY4XAI8</accession>
<evidence type="ECO:0000256" key="1">
    <source>
        <dbReference type="ARBA" id="ARBA00012528"/>
    </source>
</evidence>
<evidence type="ECO:0000313" key="8">
    <source>
        <dbReference type="Proteomes" id="UP001056937"/>
    </source>
</evidence>
<keyword evidence="4" id="KW-0472">Membrane</keyword>
<name>A0ABY4XAI8_9SPHN</name>
<dbReference type="InterPro" id="IPR003660">
    <property type="entry name" value="HAMP_dom"/>
</dbReference>
<dbReference type="SUPFAM" id="SSF55073">
    <property type="entry name" value="Nucleotide cyclase"/>
    <property type="match status" value="1"/>
</dbReference>
<dbReference type="InterPro" id="IPR000160">
    <property type="entry name" value="GGDEF_dom"/>
</dbReference>
<dbReference type="Pfam" id="PF00990">
    <property type="entry name" value="GGDEF"/>
    <property type="match status" value="1"/>
</dbReference>
<feature type="transmembrane region" description="Helical" evidence="4">
    <location>
        <begin position="20"/>
        <end position="40"/>
    </location>
</feature>
<evidence type="ECO:0000256" key="3">
    <source>
        <dbReference type="SAM" id="MobiDB-lite"/>
    </source>
</evidence>
<dbReference type="Proteomes" id="UP001056937">
    <property type="component" value="Chromosome 1"/>
</dbReference>
<reference evidence="7" key="1">
    <citation type="journal article" date="2022" name="Toxins">
        <title>Genomic Analysis of Sphingopyxis sp. USTB-05 for Biodegrading Cyanobacterial Hepatotoxins.</title>
        <authorList>
            <person name="Liu C."/>
            <person name="Xu Q."/>
            <person name="Zhao Z."/>
            <person name="Zhang H."/>
            <person name="Liu X."/>
            <person name="Yin C."/>
            <person name="Liu Y."/>
            <person name="Yan H."/>
        </authorList>
    </citation>
    <scope>NUCLEOTIDE SEQUENCE</scope>
    <source>
        <strain evidence="7">NBD5</strain>
    </source>
</reference>
<dbReference type="CDD" id="cd01949">
    <property type="entry name" value="GGDEF"/>
    <property type="match status" value="1"/>
</dbReference>
<sequence>MRFYLATGFLFPRDFRLRLFLLCFLGTHLPLVTLIGWQLATHSWRWPPVLAVLIATMAGALLALSGAGALLAPIDHATEALLALQRGERVTPLPSGGEDQIGRLLTSVTAAAAATRQQITRLDAAAHDDALTGLRNRRGFLERVTPQLRLSEEAALALVDLDHFKKINDHYGHGEGDRVLQAFAGRLRAGLRRLDVVARWGGEEFAIFFPGTPAEEAACVVERIRQSLIDNPLQSLEGRPISFSSGVASVRFAVGDPIGDALGLADAALYAAKRGGRDQVRVAPVQPGDATASPGASGAFKGDSESSGG</sequence>
<keyword evidence="8" id="KW-1185">Reference proteome</keyword>
<evidence type="ECO:0000256" key="2">
    <source>
        <dbReference type="ARBA" id="ARBA00034247"/>
    </source>
</evidence>
<feature type="domain" description="GGDEF" evidence="6">
    <location>
        <begin position="152"/>
        <end position="285"/>
    </location>
</feature>